<dbReference type="AlphaFoldDB" id="A0A5C6AY80"/>
<name>A0A5C6AY80_9BACT</name>
<reference evidence="2 3" key="1">
    <citation type="submission" date="2019-02" db="EMBL/GenBank/DDBJ databases">
        <title>Deep-cultivation of Planctomycetes and their phenomic and genomic characterization uncovers novel biology.</title>
        <authorList>
            <person name="Wiegand S."/>
            <person name="Jogler M."/>
            <person name="Boedeker C."/>
            <person name="Pinto D."/>
            <person name="Vollmers J."/>
            <person name="Rivas-Marin E."/>
            <person name="Kohn T."/>
            <person name="Peeters S.H."/>
            <person name="Heuer A."/>
            <person name="Rast P."/>
            <person name="Oberbeckmann S."/>
            <person name="Bunk B."/>
            <person name="Jeske O."/>
            <person name="Meyerdierks A."/>
            <person name="Storesund J.E."/>
            <person name="Kallscheuer N."/>
            <person name="Luecker S."/>
            <person name="Lage O.M."/>
            <person name="Pohl T."/>
            <person name="Merkel B.J."/>
            <person name="Hornburger P."/>
            <person name="Mueller R.-W."/>
            <person name="Bruemmer F."/>
            <person name="Labrenz M."/>
            <person name="Spormann A.M."/>
            <person name="Op Den Camp H."/>
            <person name="Overmann J."/>
            <person name="Amann R."/>
            <person name="Jetten M.S.M."/>
            <person name="Mascher T."/>
            <person name="Medema M.H."/>
            <person name="Devos D.P."/>
            <person name="Kaster A.-K."/>
            <person name="Ovreas L."/>
            <person name="Rohde M."/>
            <person name="Galperin M.Y."/>
            <person name="Jogler C."/>
        </authorList>
    </citation>
    <scope>NUCLEOTIDE SEQUENCE [LARGE SCALE GENOMIC DNA]</scope>
    <source>
        <strain evidence="2 3">Pla52n</strain>
    </source>
</reference>
<keyword evidence="3" id="KW-1185">Reference proteome</keyword>
<dbReference type="Proteomes" id="UP000320176">
    <property type="component" value="Unassembled WGS sequence"/>
</dbReference>
<organism evidence="2 3">
    <name type="scientific">Stieleria varia</name>
    <dbReference type="NCBI Taxonomy" id="2528005"/>
    <lineage>
        <taxon>Bacteria</taxon>
        <taxon>Pseudomonadati</taxon>
        <taxon>Planctomycetota</taxon>
        <taxon>Planctomycetia</taxon>
        <taxon>Pirellulales</taxon>
        <taxon>Pirellulaceae</taxon>
        <taxon>Stieleria</taxon>
    </lineage>
</organism>
<feature type="domain" description="TadE-like" evidence="1">
    <location>
        <begin position="1"/>
        <end position="40"/>
    </location>
</feature>
<evidence type="ECO:0000259" key="1">
    <source>
        <dbReference type="Pfam" id="PF07811"/>
    </source>
</evidence>
<comment type="caution">
    <text evidence="2">The sequence shown here is derived from an EMBL/GenBank/DDBJ whole genome shotgun (WGS) entry which is preliminary data.</text>
</comment>
<proteinExistence type="predicted"/>
<protein>
    <submittedName>
        <fullName evidence="2">TadE-like protein</fullName>
    </submittedName>
</protein>
<dbReference type="Pfam" id="PF07811">
    <property type="entry name" value="TadE"/>
    <property type="match status" value="1"/>
</dbReference>
<evidence type="ECO:0000313" key="3">
    <source>
        <dbReference type="Proteomes" id="UP000320176"/>
    </source>
</evidence>
<gene>
    <name evidence="2" type="ORF">Pla52n_27120</name>
</gene>
<dbReference type="EMBL" id="SJPN01000003">
    <property type="protein sequence ID" value="TWU04670.1"/>
    <property type="molecule type" value="Genomic_DNA"/>
</dbReference>
<accession>A0A5C6AY80</accession>
<evidence type="ECO:0000313" key="2">
    <source>
        <dbReference type="EMBL" id="TWU04670.1"/>
    </source>
</evidence>
<dbReference type="InterPro" id="IPR012495">
    <property type="entry name" value="TadE-like_dom"/>
</dbReference>
<sequence>MVEFAIVAPLLFLFFFAAFEFCRVAMIRHTVDNAVYEGCRVAIIPGGSAADARQKSQQILATLGLSRADITVTPATITRDTADITVRISVSLDDNSFVPNQFVAGKSIVRELTMQREGV</sequence>